<dbReference type="SUPFAM" id="SSF53850">
    <property type="entry name" value="Periplasmic binding protein-like II"/>
    <property type="match status" value="1"/>
</dbReference>
<comment type="caution">
    <text evidence="1">The sequence shown here is derived from an EMBL/GenBank/DDBJ whole genome shotgun (WGS) entry which is preliminary data.</text>
</comment>
<dbReference type="Gene3D" id="3.40.190.290">
    <property type="match status" value="1"/>
</dbReference>
<evidence type="ECO:0008006" key="2">
    <source>
        <dbReference type="Google" id="ProtNLM"/>
    </source>
</evidence>
<gene>
    <name evidence="1" type="ORF">LCGC14_2949340</name>
</gene>
<name>A0A0F8Y2Y9_9ZZZZ</name>
<sequence length="117" mass="13662">PKNLKYTARKKLEEKFEKLGVEYRIAMESSNFALTAEYVTIGLGISFLMATQGLQAKIPKYLKFISLNQFFKPDYGVWVIRKDKLLTSYEKGFLAILYGENHRHSETEFKLRTFLPD</sequence>
<protein>
    <recommendedName>
        <fullName evidence="2">LysR substrate-binding domain-containing protein</fullName>
    </recommendedName>
</protein>
<dbReference type="EMBL" id="LAZR01059383">
    <property type="protein sequence ID" value="KKK67910.1"/>
    <property type="molecule type" value="Genomic_DNA"/>
</dbReference>
<feature type="non-terminal residue" evidence="1">
    <location>
        <position position="1"/>
    </location>
</feature>
<reference evidence="1" key="1">
    <citation type="journal article" date="2015" name="Nature">
        <title>Complex archaea that bridge the gap between prokaryotes and eukaryotes.</title>
        <authorList>
            <person name="Spang A."/>
            <person name="Saw J.H."/>
            <person name="Jorgensen S.L."/>
            <person name="Zaremba-Niedzwiedzka K."/>
            <person name="Martijn J."/>
            <person name="Lind A.E."/>
            <person name="van Eijk R."/>
            <person name="Schleper C."/>
            <person name="Guy L."/>
            <person name="Ettema T.J."/>
        </authorList>
    </citation>
    <scope>NUCLEOTIDE SEQUENCE</scope>
</reference>
<dbReference type="AlphaFoldDB" id="A0A0F8Y2Y9"/>
<organism evidence="1">
    <name type="scientific">marine sediment metagenome</name>
    <dbReference type="NCBI Taxonomy" id="412755"/>
    <lineage>
        <taxon>unclassified sequences</taxon>
        <taxon>metagenomes</taxon>
        <taxon>ecological metagenomes</taxon>
    </lineage>
</organism>
<evidence type="ECO:0000313" key="1">
    <source>
        <dbReference type="EMBL" id="KKK67910.1"/>
    </source>
</evidence>
<proteinExistence type="predicted"/>
<accession>A0A0F8Y2Y9</accession>